<dbReference type="Proteomes" id="UP001597260">
    <property type="component" value="Unassembled WGS sequence"/>
</dbReference>
<feature type="domain" description="3-keto-alpha-glucoside-1,2-lyase/3-keto-2-hydroxy-glucal hydratase" evidence="1">
    <location>
        <begin position="100"/>
        <end position="286"/>
    </location>
</feature>
<dbReference type="SUPFAM" id="SSF49785">
    <property type="entry name" value="Galactose-binding domain-like"/>
    <property type="match status" value="1"/>
</dbReference>
<protein>
    <submittedName>
        <fullName evidence="2">Family 16 glycoside hydrolase</fullName>
    </submittedName>
</protein>
<proteinExistence type="predicted"/>
<dbReference type="InterPro" id="IPR010496">
    <property type="entry name" value="AL/BT2_dom"/>
</dbReference>
<comment type="caution">
    <text evidence="2">The sequence shown here is derived from an EMBL/GenBank/DDBJ whole genome shotgun (WGS) entry which is preliminary data.</text>
</comment>
<evidence type="ECO:0000313" key="3">
    <source>
        <dbReference type="Proteomes" id="UP001597260"/>
    </source>
</evidence>
<sequence length="289" mass="32011">MGPAAWWTQAHRLELDQRFAFSDHFVSHVIGNVSVPQDGRKIRQTMLPATDDWKSWATRTESLKLRAGTNTISYRNDIGDTGHVNLDRITVDEPGGAVRTVLFDGTSLANWRHTDGREAQWPVVDGAAEVCCGDIRTRDDYGDFKLHVEFWLPNMPPDVTGQARANSGVYLQDRYEIQVLDSYGKPTLADNDAAAIYRKKAADSNAATAPETWQAYDITFRAARFDSSGTKIADARVTVVWNGTVVHDDVAIDGPTGGGRAEGPSLGAIRLQDHGDKVRYRNIWIEPLT</sequence>
<accession>A0ABW3YC78</accession>
<keyword evidence="2" id="KW-0378">Hydrolase</keyword>
<dbReference type="GO" id="GO:0016787">
    <property type="term" value="F:hydrolase activity"/>
    <property type="evidence" value="ECO:0007669"/>
    <property type="project" value="UniProtKB-KW"/>
</dbReference>
<reference evidence="3" key="1">
    <citation type="journal article" date="2019" name="Int. J. Syst. Evol. Microbiol.">
        <title>The Global Catalogue of Microorganisms (GCM) 10K type strain sequencing project: providing services to taxonomists for standard genome sequencing and annotation.</title>
        <authorList>
            <consortium name="The Broad Institute Genomics Platform"/>
            <consortium name="The Broad Institute Genome Sequencing Center for Infectious Disease"/>
            <person name="Wu L."/>
            <person name="Ma J."/>
        </authorList>
    </citation>
    <scope>NUCLEOTIDE SEQUENCE [LARGE SCALE GENOMIC DNA]</scope>
    <source>
        <strain evidence="3">JCM 31037</strain>
    </source>
</reference>
<dbReference type="EMBL" id="JBHTMP010000006">
    <property type="protein sequence ID" value="MFD1320693.1"/>
    <property type="molecule type" value="Genomic_DNA"/>
</dbReference>
<dbReference type="Pfam" id="PF06439">
    <property type="entry name" value="3keto-disac_hyd"/>
    <property type="match status" value="1"/>
</dbReference>
<organism evidence="2 3">
    <name type="scientific">Micromonospora sonneratiae</name>
    <dbReference type="NCBI Taxonomy" id="1184706"/>
    <lineage>
        <taxon>Bacteria</taxon>
        <taxon>Bacillati</taxon>
        <taxon>Actinomycetota</taxon>
        <taxon>Actinomycetes</taxon>
        <taxon>Micromonosporales</taxon>
        <taxon>Micromonosporaceae</taxon>
        <taxon>Micromonospora</taxon>
    </lineage>
</organism>
<dbReference type="Gene3D" id="2.60.120.260">
    <property type="entry name" value="Galactose-binding domain-like"/>
    <property type="match status" value="1"/>
</dbReference>
<evidence type="ECO:0000259" key="1">
    <source>
        <dbReference type="Pfam" id="PF06439"/>
    </source>
</evidence>
<dbReference type="InterPro" id="IPR008979">
    <property type="entry name" value="Galactose-bd-like_sf"/>
</dbReference>
<gene>
    <name evidence="2" type="ORF">ACFQ4H_06255</name>
</gene>
<name>A0ABW3YC78_9ACTN</name>
<dbReference type="RefSeq" id="WP_377567934.1">
    <property type="nucleotide sequence ID" value="NZ_JBHTMP010000006.1"/>
</dbReference>
<keyword evidence="3" id="KW-1185">Reference proteome</keyword>
<evidence type="ECO:0000313" key="2">
    <source>
        <dbReference type="EMBL" id="MFD1320693.1"/>
    </source>
</evidence>
<dbReference type="Gene3D" id="2.60.120.560">
    <property type="entry name" value="Exo-inulinase, domain 1"/>
    <property type="match status" value="1"/>
</dbReference>